<feature type="region of interest" description="Disordered" evidence="8">
    <location>
        <begin position="337"/>
        <end position="366"/>
    </location>
</feature>
<comment type="similarity">
    <text evidence="2">Belongs to the grh/CP2 family. CP2 subfamily.</text>
</comment>
<keyword evidence="6 7" id="KW-0539">Nucleus</keyword>
<dbReference type="FunFam" id="1.10.150.50:FF:000022">
    <property type="entry name" value="Transcription factor CP2 like 1"/>
    <property type="match status" value="1"/>
</dbReference>
<dbReference type="InterPro" id="IPR041418">
    <property type="entry name" value="SAM_3"/>
</dbReference>
<feature type="compositionally biased region" description="Low complexity" evidence="8">
    <location>
        <begin position="386"/>
        <end position="399"/>
    </location>
</feature>
<dbReference type="GO" id="GO:0002070">
    <property type="term" value="P:epithelial cell maturation"/>
    <property type="evidence" value="ECO:0007669"/>
    <property type="project" value="Ensembl"/>
</dbReference>
<organism evidence="10 11">
    <name type="scientific">Coturnix japonica</name>
    <name type="common">Japanese quail</name>
    <name type="synonym">Coturnix coturnix japonica</name>
    <dbReference type="NCBI Taxonomy" id="93934"/>
    <lineage>
        <taxon>Eukaryota</taxon>
        <taxon>Metazoa</taxon>
        <taxon>Chordata</taxon>
        <taxon>Craniata</taxon>
        <taxon>Vertebrata</taxon>
        <taxon>Euteleostomi</taxon>
        <taxon>Archelosauria</taxon>
        <taxon>Archosauria</taxon>
        <taxon>Dinosauria</taxon>
        <taxon>Saurischia</taxon>
        <taxon>Theropoda</taxon>
        <taxon>Coelurosauria</taxon>
        <taxon>Aves</taxon>
        <taxon>Neognathae</taxon>
        <taxon>Galloanserae</taxon>
        <taxon>Galliformes</taxon>
        <taxon>Phasianidae</taxon>
        <taxon>Perdicinae</taxon>
        <taxon>Coturnix</taxon>
    </lineage>
</organism>
<accession>A0A8C2TM84</accession>
<protein>
    <submittedName>
        <fullName evidence="10">Transcription factor CP2 like 1</fullName>
    </submittedName>
</protein>
<feature type="domain" description="Grh/CP2 DB" evidence="9">
    <location>
        <begin position="161"/>
        <end position="398"/>
    </location>
</feature>
<evidence type="ECO:0000256" key="1">
    <source>
        <dbReference type="ARBA" id="ARBA00004123"/>
    </source>
</evidence>
<dbReference type="GO" id="GO:0000902">
    <property type="term" value="P:cell morphogenesis"/>
    <property type="evidence" value="ECO:0007669"/>
    <property type="project" value="Ensembl"/>
</dbReference>
<dbReference type="GO" id="GO:0016020">
    <property type="term" value="C:membrane"/>
    <property type="evidence" value="ECO:0007669"/>
    <property type="project" value="Ensembl"/>
</dbReference>
<evidence type="ECO:0000256" key="4">
    <source>
        <dbReference type="ARBA" id="ARBA00023125"/>
    </source>
</evidence>
<reference evidence="10" key="3">
    <citation type="submission" date="2025-09" db="UniProtKB">
        <authorList>
            <consortium name="Ensembl"/>
        </authorList>
    </citation>
    <scope>IDENTIFICATION</scope>
</reference>
<evidence type="ECO:0000256" key="7">
    <source>
        <dbReference type="PROSITE-ProRule" id="PRU01313"/>
    </source>
</evidence>
<dbReference type="PROSITE" id="PS51968">
    <property type="entry name" value="GRH_CP2_DB"/>
    <property type="match status" value="1"/>
</dbReference>
<dbReference type="GO" id="GO:0001228">
    <property type="term" value="F:DNA-binding transcription activator activity, RNA polymerase II-specific"/>
    <property type="evidence" value="ECO:0007669"/>
    <property type="project" value="TreeGrafter"/>
</dbReference>
<dbReference type="GO" id="GO:0045927">
    <property type="term" value="P:positive regulation of growth"/>
    <property type="evidence" value="ECO:0007669"/>
    <property type="project" value="Ensembl"/>
</dbReference>
<keyword evidence="5" id="KW-0804">Transcription</keyword>
<feature type="region of interest" description="Disordered" evidence="8">
    <location>
        <begin position="386"/>
        <end position="416"/>
    </location>
</feature>
<keyword evidence="11" id="KW-1185">Reference proteome</keyword>
<dbReference type="CDD" id="cd09590">
    <property type="entry name" value="SAM_LBP9"/>
    <property type="match status" value="1"/>
</dbReference>
<dbReference type="PANTHER" id="PTHR11037">
    <property type="entry name" value="TRANSCRIPTION FACTOR CP2"/>
    <property type="match status" value="1"/>
</dbReference>
<evidence type="ECO:0000256" key="3">
    <source>
        <dbReference type="ARBA" id="ARBA00023015"/>
    </source>
</evidence>
<dbReference type="Ensembl" id="ENSCJPT00005022146.1">
    <property type="protein sequence ID" value="ENSCJPP00005015650.1"/>
    <property type="gene ID" value="ENSCJPG00005012935.1"/>
</dbReference>
<evidence type="ECO:0000256" key="8">
    <source>
        <dbReference type="SAM" id="MobiDB-lite"/>
    </source>
</evidence>
<evidence type="ECO:0000256" key="2">
    <source>
        <dbReference type="ARBA" id="ARBA00010852"/>
    </source>
</evidence>
<dbReference type="GO" id="GO:0005634">
    <property type="term" value="C:nucleus"/>
    <property type="evidence" value="ECO:0007669"/>
    <property type="project" value="UniProtKB-SubCell"/>
</dbReference>
<dbReference type="GO" id="GO:0007431">
    <property type="term" value="P:salivary gland development"/>
    <property type="evidence" value="ECO:0007669"/>
    <property type="project" value="Ensembl"/>
</dbReference>
<evidence type="ECO:0000259" key="9">
    <source>
        <dbReference type="PROSITE" id="PS51968"/>
    </source>
</evidence>
<dbReference type="InterPro" id="IPR037598">
    <property type="entry name" value="TFCP2L1_SAM"/>
</dbReference>
<dbReference type="AlphaFoldDB" id="A0A8C2TM84"/>
<reference evidence="10" key="2">
    <citation type="submission" date="2025-08" db="UniProtKB">
        <authorList>
            <consortium name="Ensembl"/>
        </authorList>
    </citation>
    <scope>IDENTIFICATION</scope>
</reference>
<keyword evidence="3" id="KW-0805">Transcription regulation</keyword>
<sequence>MLDSKLRKDVSHPVPQTPSRGTQPHIAPPHPHGATCAPRLLCGAGRGRSRCSAAQPTRARRGWAIKAPGAVGAATGAVGRRRQRCPVRLGVGSPAGTLLVTPPSDRAGLPPSHPRRAKMLFWHTQPEHYNQHSTGSYLRDVLALPIFKQEEPQLSPENEAKLPPFQYVLCTATSPAVKLHEETLTYLNQGQSYEIRLLENRKLGEFQDLNTKYVKSIIRVVFHDRRLQYTEHQQLEGWRWSRPGDRILDIDIPLSVGILDPRASPTQLNTVEFLWDPSKRASAFIQVHCISTEFTPRKHGGEKGVPFRVQIDTFKQNENGEYTEHLHSASCQIKVFKPKGADRKQKTDREKMEKKTTQEKEKYQPSYETTILTECSPWPDLPYQMNSAPSPSYNSSPNSFNLGDGNSSPTHQVELLPPSNDHLLPSASIQDAQQWLHRNRFSPFCRLFSSFSGADLLKMSKEDFVQICGPADGIRLFNAIKGRNVRPKMTIYVCQEPEQNRSHLHQKRENGDGSLCVYHAIFLEELTTLELMEKIANLYSISPQQINRIYRQGPTGIHVLVSNEMVQNFQDESCFVISTLKGNYWCSYYVFLKVFSLFSATKLFHKLGAGVLKRKLMLFLKVVKKLHLFTDRLLCVFLCYTAIRFP</sequence>
<dbReference type="GO" id="GO:0008340">
    <property type="term" value="P:determination of adult lifespan"/>
    <property type="evidence" value="ECO:0007669"/>
    <property type="project" value="Ensembl"/>
</dbReference>
<comment type="subcellular location">
    <subcellularLocation>
        <location evidence="1 7">Nucleus</location>
    </subcellularLocation>
</comment>
<evidence type="ECO:0000256" key="6">
    <source>
        <dbReference type="ARBA" id="ARBA00023242"/>
    </source>
</evidence>
<dbReference type="GO" id="GO:0000978">
    <property type="term" value="F:RNA polymerase II cis-regulatory region sequence-specific DNA binding"/>
    <property type="evidence" value="ECO:0007669"/>
    <property type="project" value="Ensembl"/>
</dbReference>
<keyword evidence="4 7" id="KW-0238">DNA-binding</keyword>
<proteinExistence type="inferred from homology"/>
<dbReference type="InterPro" id="IPR007604">
    <property type="entry name" value="CP2"/>
</dbReference>
<dbReference type="Pfam" id="PF04516">
    <property type="entry name" value="CP2"/>
    <property type="match status" value="1"/>
</dbReference>
<dbReference type="InterPro" id="IPR040167">
    <property type="entry name" value="TF_CP2-like"/>
</dbReference>
<dbReference type="GO" id="GO:0007028">
    <property type="term" value="P:cytoplasm organization"/>
    <property type="evidence" value="ECO:0007669"/>
    <property type="project" value="Ensembl"/>
</dbReference>
<dbReference type="InterPro" id="IPR013761">
    <property type="entry name" value="SAM/pointed_sf"/>
</dbReference>
<gene>
    <name evidence="10" type="primary">TFCP2L1</name>
</gene>
<evidence type="ECO:0000313" key="11">
    <source>
        <dbReference type="Proteomes" id="UP000694412"/>
    </source>
</evidence>
<feature type="compositionally biased region" description="Polar residues" evidence="8">
    <location>
        <begin position="400"/>
        <end position="411"/>
    </location>
</feature>
<feature type="region of interest" description="Disordered" evidence="8">
    <location>
        <begin position="1"/>
        <end position="32"/>
    </location>
</feature>
<feature type="compositionally biased region" description="Basic and acidic residues" evidence="8">
    <location>
        <begin position="339"/>
        <end position="363"/>
    </location>
</feature>
<dbReference type="GO" id="GO:0000122">
    <property type="term" value="P:negative regulation of transcription by RNA polymerase II"/>
    <property type="evidence" value="ECO:0007669"/>
    <property type="project" value="Ensembl"/>
</dbReference>
<dbReference type="GO" id="GO:0005737">
    <property type="term" value="C:cytoplasm"/>
    <property type="evidence" value="ECO:0007669"/>
    <property type="project" value="Ensembl"/>
</dbReference>
<evidence type="ECO:0000313" key="10">
    <source>
        <dbReference type="Ensembl" id="ENSCJPP00005015650.1"/>
    </source>
</evidence>
<name>A0A8C2TM84_COTJA</name>
<dbReference type="GeneTree" id="ENSGT00940000159158"/>
<dbReference type="Pfam" id="PF25416">
    <property type="entry name" value="GRHL1_C"/>
    <property type="match status" value="1"/>
</dbReference>
<dbReference type="PANTHER" id="PTHR11037:SF18">
    <property type="entry name" value="TRANSCRIPTION FACTOR CP2-LIKE PROTEIN 1"/>
    <property type="match status" value="1"/>
</dbReference>
<dbReference type="SUPFAM" id="SSF47769">
    <property type="entry name" value="SAM/Pointed domain"/>
    <property type="match status" value="1"/>
</dbReference>
<evidence type="ECO:0000256" key="5">
    <source>
        <dbReference type="ARBA" id="ARBA00023163"/>
    </source>
</evidence>
<dbReference type="Proteomes" id="UP000694412">
    <property type="component" value="Chromosome 7"/>
</dbReference>
<dbReference type="InterPro" id="IPR057520">
    <property type="entry name" value="GRHL1/CP2_C"/>
</dbReference>
<dbReference type="Gene3D" id="1.10.150.50">
    <property type="entry name" value="Transcription Factor, Ets-1"/>
    <property type="match status" value="1"/>
</dbReference>
<dbReference type="Pfam" id="PF18016">
    <property type="entry name" value="SAM_3"/>
    <property type="match status" value="1"/>
</dbReference>
<reference evidence="10" key="1">
    <citation type="submission" date="2015-11" db="EMBL/GenBank/DDBJ databases">
        <authorList>
            <consortium name="International Coturnix japonica Genome Analysis Consortium"/>
            <person name="Warren W."/>
            <person name="Burt D.W."/>
            <person name="Antin P.B."/>
            <person name="Lanford R."/>
            <person name="Gros J."/>
            <person name="Wilson R.K."/>
        </authorList>
    </citation>
    <scope>NUCLEOTIDE SEQUENCE [LARGE SCALE GENOMIC DNA]</scope>
</reference>
<feature type="compositionally biased region" description="Basic and acidic residues" evidence="8">
    <location>
        <begin position="1"/>
        <end position="11"/>
    </location>
</feature>